<sequence length="151" mass="16919">MTPGPDVPELRLFLDRSTNSRRFAEIVRTHVPDVVTIGERYGVRPAEHVQDGQWLAEATAEGRICVGADKMILSNELEIAAVLEHRARYVVFANNNMTGRAQAERFVACLGELREAAGREGPWALKITGSGLVEVSVEQLRERLARRRQRN</sequence>
<dbReference type="Pfam" id="PF18478">
    <property type="entry name" value="PIN_10"/>
    <property type="match status" value="1"/>
</dbReference>
<dbReference type="RefSeq" id="WP_100204927.1">
    <property type="nucleotide sequence ID" value="NZ_PGGW01000069.1"/>
</dbReference>
<protein>
    <recommendedName>
        <fullName evidence="1">VapC45 PIN like domain-containing protein</fullName>
    </recommendedName>
</protein>
<gene>
    <name evidence="2" type="ORF">CUT44_29090</name>
</gene>
<evidence type="ECO:0000259" key="1">
    <source>
        <dbReference type="Pfam" id="PF18478"/>
    </source>
</evidence>
<dbReference type="AlphaFoldDB" id="A0A2M8LQT2"/>
<comment type="caution">
    <text evidence="2">The sequence shown here is derived from an EMBL/GenBank/DDBJ whole genome shotgun (WGS) entry which is preliminary data.</text>
</comment>
<evidence type="ECO:0000313" key="2">
    <source>
        <dbReference type="EMBL" id="PJE94318.1"/>
    </source>
</evidence>
<accession>A0A2M8LQT2</accession>
<feature type="domain" description="VapC45 PIN like" evidence="1">
    <location>
        <begin position="11"/>
        <end position="93"/>
    </location>
</feature>
<proteinExistence type="predicted"/>
<keyword evidence="3" id="KW-1185">Reference proteome</keyword>
<dbReference type="EMBL" id="PGGW01000069">
    <property type="protein sequence ID" value="PJE94318.1"/>
    <property type="molecule type" value="Genomic_DNA"/>
</dbReference>
<reference evidence="2 3" key="1">
    <citation type="submission" date="2017-11" db="EMBL/GenBank/DDBJ databases">
        <title>Streptomyces carmine sp. nov., a novel actinomycete isolated from Sophora alopecuroides in Xinjiang, China.</title>
        <authorList>
            <person name="Wang Y."/>
            <person name="Luo X."/>
            <person name="Wan C."/>
            <person name="Zhang L."/>
        </authorList>
    </citation>
    <scope>NUCLEOTIDE SEQUENCE [LARGE SCALE GENOMIC DNA]</scope>
    <source>
        <strain evidence="2 3">TRM SA0054</strain>
    </source>
</reference>
<evidence type="ECO:0000313" key="3">
    <source>
        <dbReference type="Proteomes" id="UP000230407"/>
    </source>
</evidence>
<name>A0A2M8LQT2_9ACTN</name>
<dbReference type="InterPro" id="IPR041375">
    <property type="entry name" value="VapC45_PIN-like"/>
</dbReference>
<organism evidence="2 3">
    <name type="scientific">Streptomyces carminius</name>
    <dbReference type="NCBI Taxonomy" id="2665496"/>
    <lineage>
        <taxon>Bacteria</taxon>
        <taxon>Bacillati</taxon>
        <taxon>Actinomycetota</taxon>
        <taxon>Actinomycetes</taxon>
        <taxon>Kitasatosporales</taxon>
        <taxon>Streptomycetaceae</taxon>
        <taxon>Streptomyces</taxon>
    </lineage>
</organism>
<dbReference type="Proteomes" id="UP000230407">
    <property type="component" value="Unassembled WGS sequence"/>
</dbReference>